<dbReference type="InterPro" id="IPR036638">
    <property type="entry name" value="HLH_DNA-bd_sf"/>
</dbReference>
<dbReference type="SMART" id="SM00353">
    <property type="entry name" value="HLH"/>
    <property type="match status" value="1"/>
</dbReference>
<dbReference type="PROSITE" id="PS50888">
    <property type="entry name" value="BHLH"/>
    <property type="match status" value="1"/>
</dbReference>
<dbReference type="GO" id="GO:0045944">
    <property type="term" value="P:positive regulation of transcription by RNA polymerase II"/>
    <property type="evidence" value="ECO:0007669"/>
    <property type="project" value="TreeGrafter"/>
</dbReference>
<feature type="compositionally biased region" description="Low complexity" evidence="3">
    <location>
        <begin position="64"/>
        <end position="82"/>
    </location>
</feature>
<dbReference type="PANTHER" id="PTHR10328">
    <property type="entry name" value="PROTEIN MAX MYC-ASSOCIATED FACTOR X"/>
    <property type="match status" value="1"/>
</dbReference>
<dbReference type="OMA" id="HVNEALM"/>
<feature type="region of interest" description="Disordered" evidence="3">
    <location>
        <begin position="40"/>
        <end position="202"/>
    </location>
</feature>
<evidence type="ECO:0000259" key="4">
    <source>
        <dbReference type="PROSITE" id="PS50888"/>
    </source>
</evidence>
<accession>A0A5M3N7H7</accession>
<feature type="compositionally biased region" description="Polar residues" evidence="3">
    <location>
        <begin position="47"/>
        <end position="63"/>
    </location>
</feature>
<dbReference type="OrthoDB" id="5778525at2759"/>
<dbReference type="InterPro" id="IPR011598">
    <property type="entry name" value="bHLH_dom"/>
</dbReference>
<dbReference type="Proteomes" id="UP000053558">
    <property type="component" value="Unassembled WGS sequence"/>
</dbReference>
<dbReference type="GeneID" id="19200607"/>
<dbReference type="EMBL" id="JH711573">
    <property type="protein sequence ID" value="EIW87117.1"/>
    <property type="molecule type" value="Genomic_DNA"/>
</dbReference>
<keyword evidence="2" id="KW-0539">Nucleus</keyword>
<reference evidence="6" key="1">
    <citation type="journal article" date="2012" name="Science">
        <title>The Paleozoic origin of enzymatic lignin decomposition reconstructed from 31 fungal genomes.</title>
        <authorList>
            <person name="Floudas D."/>
            <person name="Binder M."/>
            <person name="Riley R."/>
            <person name="Barry K."/>
            <person name="Blanchette R.A."/>
            <person name="Henrissat B."/>
            <person name="Martinez A.T."/>
            <person name="Otillar R."/>
            <person name="Spatafora J.W."/>
            <person name="Yadav J.S."/>
            <person name="Aerts A."/>
            <person name="Benoit I."/>
            <person name="Boyd A."/>
            <person name="Carlson A."/>
            <person name="Copeland A."/>
            <person name="Coutinho P.M."/>
            <person name="de Vries R.P."/>
            <person name="Ferreira P."/>
            <person name="Findley K."/>
            <person name="Foster B."/>
            <person name="Gaskell J."/>
            <person name="Glotzer D."/>
            <person name="Gorecki P."/>
            <person name="Heitman J."/>
            <person name="Hesse C."/>
            <person name="Hori C."/>
            <person name="Igarashi K."/>
            <person name="Jurgens J.A."/>
            <person name="Kallen N."/>
            <person name="Kersten P."/>
            <person name="Kohler A."/>
            <person name="Kuees U."/>
            <person name="Kumar T.K.A."/>
            <person name="Kuo A."/>
            <person name="LaButti K."/>
            <person name="Larrondo L.F."/>
            <person name="Lindquist E."/>
            <person name="Ling A."/>
            <person name="Lombard V."/>
            <person name="Lucas S."/>
            <person name="Lundell T."/>
            <person name="Martin R."/>
            <person name="McLaughlin D.J."/>
            <person name="Morgenstern I."/>
            <person name="Morin E."/>
            <person name="Murat C."/>
            <person name="Nagy L.G."/>
            <person name="Nolan M."/>
            <person name="Ohm R.A."/>
            <person name="Patyshakuliyeva A."/>
            <person name="Rokas A."/>
            <person name="Ruiz-Duenas F.J."/>
            <person name="Sabat G."/>
            <person name="Salamov A."/>
            <person name="Samejima M."/>
            <person name="Schmutz J."/>
            <person name="Slot J.C."/>
            <person name="St John F."/>
            <person name="Stenlid J."/>
            <person name="Sun H."/>
            <person name="Sun S."/>
            <person name="Syed K."/>
            <person name="Tsang A."/>
            <person name="Wiebenga A."/>
            <person name="Young D."/>
            <person name="Pisabarro A."/>
            <person name="Eastwood D.C."/>
            <person name="Martin F."/>
            <person name="Cullen D."/>
            <person name="Grigoriev I.V."/>
            <person name="Hibbett D.S."/>
        </authorList>
    </citation>
    <scope>NUCLEOTIDE SEQUENCE [LARGE SCALE GENOMIC DNA]</scope>
    <source>
        <strain evidence="6">RWD-64-598 SS2</strain>
    </source>
</reference>
<protein>
    <recommendedName>
        <fullName evidence="4">BHLH domain-containing protein</fullName>
    </recommendedName>
</protein>
<dbReference type="GO" id="GO:0046983">
    <property type="term" value="F:protein dimerization activity"/>
    <property type="evidence" value="ECO:0007669"/>
    <property type="project" value="InterPro"/>
</dbReference>
<organism evidence="5 6">
    <name type="scientific">Coniophora puteana (strain RWD-64-598)</name>
    <name type="common">Brown rot fungus</name>
    <dbReference type="NCBI Taxonomy" id="741705"/>
    <lineage>
        <taxon>Eukaryota</taxon>
        <taxon>Fungi</taxon>
        <taxon>Dikarya</taxon>
        <taxon>Basidiomycota</taxon>
        <taxon>Agaricomycotina</taxon>
        <taxon>Agaricomycetes</taxon>
        <taxon>Agaricomycetidae</taxon>
        <taxon>Boletales</taxon>
        <taxon>Coniophorineae</taxon>
        <taxon>Coniophoraceae</taxon>
        <taxon>Coniophora</taxon>
    </lineage>
</organism>
<dbReference type="PANTHER" id="PTHR10328:SF11">
    <property type="entry name" value="MAX-LIKE PROTEIN X"/>
    <property type="match status" value="1"/>
</dbReference>
<dbReference type="GO" id="GO:0003700">
    <property type="term" value="F:DNA-binding transcription factor activity"/>
    <property type="evidence" value="ECO:0007669"/>
    <property type="project" value="TreeGrafter"/>
</dbReference>
<evidence type="ECO:0000256" key="3">
    <source>
        <dbReference type="SAM" id="MobiDB-lite"/>
    </source>
</evidence>
<proteinExistence type="predicted"/>
<dbReference type="KEGG" id="cput:CONPUDRAFT_134418"/>
<dbReference type="GO" id="GO:0003677">
    <property type="term" value="F:DNA binding"/>
    <property type="evidence" value="ECO:0007669"/>
    <property type="project" value="UniProtKB-KW"/>
</dbReference>
<keyword evidence="6" id="KW-1185">Reference proteome</keyword>
<feature type="domain" description="BHLH" evidence="4">
    <location>
        <begin position="188"/>
        <end position="238"/>
    </location>
</feature>
<dbReference type="GO" id="GO:0090575">
    <property type="term" value="C:RNA polymerase II transcription regulator complex"/>
    <property type="evidence" value="ECO:0007669"/>
    <property type="project" value="TreeGrafter"/>
</dbReference>
<gene>
    <name evidence="5" type="ORF">CONPUDRAFT_134418</name>
</gene>
<dbReference type="AlphaFoldDB" id="A0A5M3N7H7"/>
<dbReference type="Gene3D" id="4.10.280.10">
    <property type="entry name" value="Helix-loop-helix DNA-binding domain"/>
    <property type="match status" value="1"/>
</dbReference>
<comment type="caution">
    <text evidence="5">The sequence shown here is derived from an EMBL/GenBank/DDBJ whole genome shotgun (WGS) entry which is preliminary data.</text>
</comment>
<name>A0A5M3N7H7_CONPW</name>
<dbReference type="Pfam" id="PF00010">
    <property type="entry name" value="HLH"/>
    <property type="match status" value="1"/>
</dbReference>
<evidence type="ECO:0000256" key="2">
    <source>
        <dbReference type="ARBA" id="ARBA00023242"/>
    </source>
</evidence>
<feature type="compositionally biased region" description="Basic and acidic residues" evidence="3">
    <location>
        <begin position="183"/>
        <end position="202"/>
    </location>
</feature>
<evidence type="ECO:0000256" key="1">
    <source>
        <dbReference type="ARBA" id="ARBA00023125"/>
    </source>
</evidence>
<evidence type="ECO:0000313" key="5">
    <source>
        <dbReference type="EMBL" id="EIW87117.1"/>
    </source>
</evidence>
<dbReference type="SUPFAM" id="SSF47459">
    <property type="entry name" value="HLH, helix-loop-helix DNA-binding domain"/>
    <property type="match status" value="1"/>
</dbReference>
<dbReference type="RefSeq" id="XP_007763715.1">
    <property type="nucleotide sequence ID" value="XM_007765525.1"/>
</dbReference>
<keyword evidence="1" id="KW-0238">DNA-binding</keyword>
<sequence length="293" mass="32355">MDATLLEHPRSPNFMETPFAYDSLSTLDYLQYPQESPYGVPMALPGPSSSSPRLDFNSLNLTQPMPGEYSYSSGSYTTASPGRPFTPPDNGIAPPSLYNLSGAELSSDALSSGRRSRGSGTQSPASVNSIPYDATVPRSHRFNPIAVPATRPSVKATRRKSRNDSDDEDEDFQPLPPTSNNADQRRETIRRQRIESEQRRRDELRDGYRRLKDALPVSNQKSSKVSLLDRATTHVKYLEMTAQQLQVRLQQAENEVQRLRSVNEALMLGTAEQRHAAAAAAVAAASQQSQPSF</sequence>
<evidence type="ECO:0000313" key="6">
    <source>
        <dbReference type="Proteomes" id="UP000053558"/>
    </source>
</evidence>